<gene>
    <name evidence="1" type="ORF">M8C21_027173</name>
</gene>
<dbReference type="AlphaFoldDB" id="A0AAD5BQT3"/>
<protein>
    <submittedName>
        <fullName evidence="1">Uncharacterized protein</fullName>
    </submittedName>
</protein>
<accession>A0AAD5BQT3</accession>
<comment type="caution">
    <text evidence="1">The sequence shown here is derived from an EMBL/GenBank/DDBJ whole genome shotgun (WGS) entry which is preliminary data.</text>
</comment>
<dbReference type="EMBL" id="JAMZMK010011645">
    <property type="protein sequence ID" value="KAI7726514.1"/>
    <property type="molecule type" value="Genomic_DNA"/>
</dbReference>
<reference evidence="1" key="1">
    <citation type="submission" date="2022-06" db="EMBL/GenBank/DDBJ databases">
        <title>Uncovering the hologenomic basis of an extraordinary plant invasion.</title>
        <authorList>
            <person name="Bieker V.C."/>
            <person name="Martin M.D."/>
            <person name="Gilbert T."/>
            <person name="Hodgins K."/>
            <person name="Battlay P."/>
            <person name="Petersen B."/>
            <person name="Wilson J."/>
        </authorList>
    </citation>
    <scope>NUCLEOTIDE SEQUENCE</scope>
    <source>
        <strain evidence="1">AA19_3_7</strain>
        <tissue evidence="1">Leaf</tissue>
    </source>
</reference>
<organism evidence="1 2">
    <name type="scientific">Ambrosia artemisiifolia</name>
    <name type="common">Common ragweed</name>
    <dbReference type="NCBI Taxonomy" id="4212"/>
    <lineage>
        <taxon>Eukaryota</taxon>
        <taxon>Viridiplantae</taxon>
        <taxon>Streptophyta</taxon>
        <taxon>Embryophyta</taxon>
        <taxon>Tracheophyta</taxon>
        <taxon>Spermatophyta</taxon>
        <taxon>Magnoliopsida</taxon>
        <taxon>eudicotyledons</taxon>
        <taxon>Gunneridae</taxon>
        <taxon>Pentapetalae</taxon>
        <taxon>asterids</taxon>
        <taxon>campanulids</taxon>
        <taxon>Asterales</taxon>
        <taxon>Asteraceae</taxon>
        <taxon>Asteroideae</taxon>
        <taxon>Heliantheae alliance</taxon>
        <taxon>Heliantheae</taxon>
        <taxon>Ambrosia</taxon>
    </lineage>
</organism>
<evidence type="ECO:0000313" key="2">
    <source>
        <dbReference type="Proteomes" id="UP001206925"/>
    </source>
</evidence>
<sequence>MSTLTLKKPYEDMTQPRGYDSAKRFLWAIKRIKTFRQAQITQAQMWLDIHSLRIFVAHQSALNLHTATVNYLGCGMMGSNVGFFFTKTCIIAIPYELLVLLDEVGFNHQNTFNNHAQMHIDAISGTPVVLKHELVEDG</sequence>
<dbReference type="Proteomes" id="UP001206925">
    <property type="component" value="Unassembled WGS sequence"/>
</dbReference>
<name>A0AAD5BQT3_AMBAR</name>
<proteinExistence type="predicted"/>
<keyword evidence="2" id="KW-1185">Reference proteome</keyword>
<evidence type="ECO:0000313" key="1">
    <source>
        <dbReference type="EMBL" id="KAI7726514.1"/>
    </source>
</evidence>